<evidence type="ECO:0000259" key="3">
    <source>
        <dbReference type="SMART" id="SM00829"/>
    </source>
</evidence>
<gene>
    <name evidence="4" type="ORF">CS022_08280</name>
</gene>
<dbReference type="Gene3D" id="3.40.50.720">
    <property type="entry name" value="NAD(P)-binding Rossmann-like Domain"/>
    <property type="match status" value="1"/>
</dbReference>
<name>A0A4Q0YRC0_9GAMM</name>
<dbReference type="InterPro" id="IPR013149">
    <property type="entry name" value="ADH-like_C"/>
</dbReference>
<dbReference type="SUPFAM" id="SSF50129">
    <property type="entry name" value="GroES-like"/>
    <property type="match status" value="1"/>
</dbReference>
<proteinExistence type="predicted"/>
<dbReference type="InterPro" id="IPR020843">
    <property type="entry name" value="ER"/>
</dbReference>
<dbReference type="Proteomes" id="UP000290287">
    <property type="component" value="Unassembled WGS sequence"/>
</dbReference>
<dbReference type="GO" id="GO:0070402">
    <property type="term" value="F:NADPH binding"/>
    <property type="evidence" value="ECO:0007669"/>
    <property type="project" value="TreeGrafter"/>
</dbReference>
<sequence>MKAWQITSPSGLEQLHLVDTPPPEVSSQDVLINVEAVALNPFDFKLANWGYATWDYPKTLGTDFAGTVTECGDAVKHFTVGDRVCCFADPRRAGAFAEKIAVNQHHLARIPDGVDFGSAAAITSSGLTAWQTLHKKLCLSAGSSLVINGAAGGVGGYLIQLAKAAGLTVIGIDEKKHLDRMLSLGADITLDYRNDNIAMAVMQATEGAMADA</sequence>
<dbReference type="Gene3D" id="3.90.180.10">
    <property type="entry name" value="Medium-chain alcohol dehydrogenases, catalytic domain"/>
    <property type="match status" value="1"/>
</dbReference>
<comment type="caution">
    <text evidence="4">The sequence shown here is derived from an EMBL/GenBank/DDBJ whole genome shotgun (WGS) entry which is preliminary data.</text>
</comment>
<dbReference type="GO" id="GO:0016651">
    <property type="term" value="F:oxidoreductase activity, acting on NAD(P)H"/>
    <property type="evidence" value="ECO:0007669"/>
    <property type="project" value="TreeGrafter"/>
</dbReference>
<evidence type="ECO:0000256" key="2">
    <source>
        <dbReference type="ARBA" id="ARBA00023002"/>
    </source>
</evidence>
<dbReference type="SMART" id="SM00829">
    <property type="entry name" value="PKS_ER"/>
    <property type="match status" value="1"/>
</dbReference>
<dbReference type="Pfam" id="PF08240">
    <property type="entry name" value="ADH_N"/>
    <property type="match status" value="1"/>
</dbReference>
<evidence type="ECO:0000256" key="1">
    <source>
        <dbReference type="ARBA" id="ARBA00022857"/>
    </source>
</evidence>
<dbReference type="InterPro" id="IPR011032">
    <property type="entry name" value="GroES-like_sf"/>
</dbReference>
<keyword evidence="2" id="KW-0560">Oxidoreductase</keyword>
<dbReference type="RefSeq" id="WP_129121884.1">
    <property type="nucleotide sequence ID" value="NZ_PEIB01000007.1"/>
</dbReference>
<dbReference type="SUPFAM" id="SSF51735">
    <property type="entry name" value="NAD(P)-binding Rossmann-fold domains"/>
    <property type="match status" value="1"/>
</dbReference>
<dbReference type="InterPro" id="IPR036291">
    <property type="entry name" value="NAD(P)-bd_dom_sf"/>
</dbReference>
<accession>A0A4Q0YRC0</accession>
<dbReference type="PANTHER" id="PTHR48106">
    <property type="entry name" value="QUINONE OXIDOREDUCTASE PIG3-RELATED"/>
    <property type="match status" value="1"/>
</dbReference>
<dbReference type="InterPro" id="IPR013154">
    <property type="entry name" value="ADH-like_N"/>
</dbReference>
<evidence type="ECO:0000313" key="5">
    <source>
        <dbReference type="Proteomes" id="UP000290287"/>
    </source>
</evidence>
<organism evidence="4 5">
    <name type="scientific">Veronia nyctiphanis</name>
    <dbReference type="NCBI Taxonomy" id="1278244"/>
    <lineage>
        <taxon>Bacteria</taxon>
        <taxon>Pseudomonadati</taxon>
        <taxon>Pseudomonadota</taxon>
        <taxon>Gammaproteobacteria</taxon>
        <taxon>Vibrionales</taxon>
        <taxon>Vibrionaceae</taxon>
        <taxon>Veronia</taxon>
    </lineage>
</organism>
<dbReference type="Pfam" id="PF00107">
    <property type="entry name" value="ADH_zinc_N"/>
    <property type="match status" value="1"/>
</dbReference>
<feature type="domain" description="Enoyl reductase (ER)" evidence="3">
    <location>
        <begin position="10"/>
        <end position="212"/>
    </location>
</feature>
<keyword evidence="5" id="KW-1185">Reference proteome</keyword>
<dbReference type="EMBL" id="PEIB01000007">
    <property type="protein sequence ID" value="RXJ73720.1"/>
    <property type="molecule type" value="Genomic_DNA"/>
</dbReference>
<dbReference type="AlphaFoldDB" id="A0A4Q0YRC0"/>
<dbReference type="OrthoDB" id="9771084at2"/>
<keyword evidence="1" id="KW-0521">NADP</keyword>
<reference evidence="4 5" key="1">
    <citation type="submission" date="2017-10" db="EMBL/GenBank/DDBJ databases">
        <title>Nyctiphanis sp. nov., isolated from the stomach of the euphausiid Nyctiphanes simplex (Hansen, 1911) in the Gulf of California.</title>
        <authorList>
            <person name="Gomez-Gil B."/>
            <person name="Aguilar-Mendez M."/>
            <person name="Lopez-Cortes A."/>
            <person name="Gomez-Gutierrez J."/>
            <person name="Roque A."/>
            <person name="Lang E."/>
            <person name="Gonzalez-Castillo A."/>
        </authorList>
    </citation>
    <scope>NUCLEOTIDE SEQUENCE [LARGE SCALE GENOMIC DNA]</scope>
    <source>
        <strain evidence="4 5">CAIM 600</strain>
    </source>
</reference>
<evidence type="ECO:0000313" key="4">
    <source>
        <dbReference type="EMBL" id="RXJ73720.1"/>
    </source>
</evidence>
<protein>
    <recommendedName>
        <fullName evidence="3">Enoyl reductase (ER) domain-containing protein</fullName>
    </recommendedName>
</protein>
<dbReference type="CDD" id="cd05289">
    <property type="entry name" value="MDR_like_2"/>
    <property type="match status" value="1"/>
</dbReference>